<dbReference type="EMBL" id="JARKIB010000400">
    <property type="protein sequence ID" value="KAJ7711284.1"/>
    <property type="molecule type" value="Genomic_DNA"/>
</dbReference>
<dbReference type="Gene3D" id="1.20.1280.50">
    <property type="match status" value="1"/>
</dbReference>
<name>A0AAD7H3D2_9AGAR</name>
<evidence type="ECO:0000313" key="3">
    <source>
        <dbReference type="Proteomes" id="UP001215598"/>
    </source>
</evidence>
<accession>A0AAD7H3D2</accession>
<dbReference type="InterPro" id="IPR036047">
    <property type="entry name" value="F-box-like_dom_sf"/>
</dbReference>
<dbReference type="Proteomes" id="UP001215598">
    <property type="component" value="Unassembled WGS sequence"/>
</dbReference>
<evidence type="ECO:0000259" key="1">
    <source>
        <dbReference type="PROSITE" id="PS50181"/>
    </source>
</evidence>
<dbReference type="Pfam" id="PF12937">
    <property type="entry name" value="F-box-like"/>
    <property type="match status" value="1"/>
</dbReference>
<dbReference type="InterPro" id="IPR001810">
    <property type="entry name" value="F-box_dom"/>
</dbReference>
<keyword evidence="3" id="KW-1185">Reference proteome</keyword>
<protein>
    <recommendedName>
        <fullName evidence="1">F-box domain-containing protein</fullName>
    </recommendedName>
</protein>
<feature type="domain" description="F-box" evidence="1">
    <location>
        <begin position="43"/>
        <end position="98"/>
    </location>
</feature>
<proteinExistence type="predicted"/>
<reference evidence="2" key="1">
    <citation type="submission" date="2023-03" db="EMBL/GenBank/DDBJ databases">
        <title>Massive genome expansion in bonnet fungi (Mycena s.s.) driven by repeated elements and novel gene families across ecological guilds.</title>
        <authorList>
            <consortium name="Lawrence Berkeley National Laboratory"/>
            <person name="Harder C.B."/>
            <person name="Miyauchi S."/>
            <person name="Viragh M."/>
            <person name="Kuo A."/>
            <person name="Thoen E."/>
            <person name="Andreopoulos B."/>
            <person name="Lu D."/>
            <person name="Skrede I."/>
            <person name="Drula E."/>
            <person name="Henrissat B."/>
            <person name="Morin E."/>
            <person name="Kohler A."/>
            <person name="Barry K."/>
            <person name="LaButti K."/>
            <person name="Morin E."/>
            <person name="Salamov A."/>
            <person name="Lipzen A."/>
            <person name="Mereny Z."/>
            <person name="Hegedus B."/>
            <person name="Baldrian P."/>
            <person name="Stursova M."/>
            <person name="Weitz H."/>
            <person name="Taylor A."/>
            <person name="Grigoriev I.V."/>
            <person name="Nagy L.G."/>
            <person name="Martin F."/>
            <person name="Kauserud H."/>
        </authorList>
    </citation>
    <scope>NUCLEOTIDE SEQUENCE</scope>
    <source>
        <strain evidence="2">CBHHK182m</strain>
    </source>
</reference>
<gene>
    <name evidence="2" type="ORF">B0H16DRAFT_1629126</name>
</gene>
<comment type="caution">
    <text evidence="2">The sequence shown here is derived from an EMBL/GenBank/DDBJ whole genome shotgun (WGS) entry which is preliminary data.</text>
</comment>
<dbReference type="SUPFAM" id="SSF81383">
    <property type="entry name" value="F-box domain"/>
    <property type="match status" value="1"/>
</dbReference>
<dbReference type="PROSITE" id="PS50181">
    <property type="entry name" value="FBOX"/>
    <property type="match status" value="1"/>
</dbReference>
<evidence type="ECO:0000313" key="2">
    <source>
        <dbReference type="EMBL" id="KAJ7711284.1"/>
    </source>
</evidence>
<dbReference type="AlphaFoldDB" id="A0AAD7H3D2"/>
<organism evidence="2 3">
    <name type="scientific">Mycena metata</name>
    <dbReference type="NCBI Taxonomy" id="1033252"/>
    <lineage>
        <taxon>Eukaryota</taxon>
        <taxon>Fungi</taxon>
        <taxon>Dikarya</taxon>
        <taxon>Basidiomycota</taxon>
        <taxon>Agaricomycotina</taxon>
        <taxon>Agaricomycetes</taxon>
        <taxon>Agaricomycetidae</taxon>
        <taxon>Agaricales</taxon>
        <taxon>Marasmiineae</taxon>
        <taxon>Mycenaceae</taxon>
        <taxon>Mycena</taxon>
    </lineage>
</organism>
<sequence length="513" mass="57215">MHELISPDAELEAISAVFYNTPDPYGMLLCRRRELEQVVAGNLSAASRLPPELLSEIFLQFTPARLPPKADDPHLVLPLVCRAWRSLVSESPELWANISIGFEEGAAVQRAIRIAEQWISRAGPTHPLEITAACVGAYAHTVHDNPELVSGFMEFLLSRAHRLKNADLSFPFATLHSVFNLPSGSLPLLEGITLQPLLSLDDFAPPDTDAFAPWHWPSDSKAFHSAPLIREISYSPRPLFTSDVLGLVGAAAEGMMNDTQTQSVVRDQHVTFAASFSESLPWAQLTAVEFSLTALTVDVWCSIYNECPRIKNLHVAIRSSPHNINPAEPISLRWLETLVLSNFSGGAEAMLDHLLTPKLTTFGVLGQSIPLLQIISFQTRSRFELQNLIVAFPINVTEFIPFLEQFPTIKQLEIYSTPTDRFPSSFWDRIRTGDLFPALTGLVLRPSLQSLPALVDIIEAKWENTEVWVLFVVWFTGGNASLEEVTEELQRLDKYDPDEFKRRVAITVLFGPD</sequence>